<sequence length="44" mass="4728">MLFTLKGKDESFDVDISENCIDIISEHADDITGAGSITLSNAKL</sequence>
<keyword evidence="2" id="KW-1185">Reference proteome</keyword>
<dbReference type="Proteomes" id="UP000222840">
    <property type="component" value="Segment"/>
</dbReference>
<name>A0A1V0DXJ4_9CAUD</name>
<protein>
    <submittedName>
        <fullName evidence="1">Uncharacterized protein</fullName>
    </submittedName>
</protein>
<accession>A0A1V0DXJ4</accession>
<evidence type="ECO:0000313" key="2">
    <source>
        <dbReference type="Proteomes" id="UP000222840"/>
    </source>
</evidence>
<evidence type="ECO:0000313" key="1">
    <source>
        <dbReference type="EMBL" id="ARB05871.1"/>
    </source>
</evidence>
<dbReference type="EMBL" id="KY593455">
    <property type="protein sequence ID" value="ARB05871.1"/>
    <property type="molecule type" value="Genomic_DNA"/>
</dbReference>
<organism evidence="1 2">
    <name type="scientific">Yersinia phage fHe-Yen9-01</name>
    <dbReference type="NCBI Taxonomy" id="1965363"/>
    <lineage>
        <taxon>Viruses</taxon>
        <taxon>Duplodnaviria</taxon>
        <taxon>Heunggongvirae</taxon>
        <taxon>Uroviricota</taxon>
        <taxon>Caudoviricetes</taxon>
        <taxon>Pantevenvirales</taxon>
        <taxon>Straboviridae</taxon>
        <taxon>Tevenvirinae</taxon>
        <taxon>Tegunavirus</taxon>
        <taxon>Tegunavirus fheyen901</taxon>
    </lineage>
</organism>
<gene>
    <name evidence="1" type="ORF">fHeYen901_98</name>
</gene>
<proteinExistence type="predicted"/>
<reference evidence="1 2" key="1">
    <citation type="submission" date="2017-02" db="EMBL/GenBank/DDBJ databases">
        <title>Characterization and complete genome sequence of Yersinia bacteriophage, fHe-Yen9-01.</title>
        <authorList>
            <person name="Jun J.W."/>
            <person name="Wicklund A."/>
            <person name="Skurnik M."/>
        </authorList>
    </citation>
    <scope>NUCLEOTIDE SEQUENCE [LARGE SCALE GENOMIC DNA]</scope>
</reference>